<name>A0A3S2VRY2_9SPHN</name>
<evidence type="ECO:0000313" key="1">
    <source>
        <dbReference type="EMBL" id="RVU04118.1"/>
    </source>
</evidence>
<dbReference type="OrthoDB" id="7596731at2"/>
<dbReference type="EMBL" id="SACO01000010">
    <property type="protein sequence ID" value="RVU04118.1"/>
    <property type="molecule type" value="Genomic_DNA"/>
</dbReference>
<comment type="caution">
    <text evidence="1">The sequence shown here is derived from an EMBL/GenBank/DDBJ whole genome shotgun (WGS) entry which is preliminary data.</text>
</comment>
<accession>A0A3S2VRY2</accession>
<keyword evidence="2" id="KW-1185">Reference proteome</keyword>
<dbReference type="AlphaFoldDB" id="A0A3S2VRY2"/>
<reference evidence="1 2" key="1">
    <citation type="submission" date="2019-01" db="EMBL/GenBank/DDBJ databases">
        <authorList>
            <person name="Chen W.-M."/>
        </authorList>
    </citation>
    <scope>NUCLEOTIDE SEQUENCE [LARGE SCALE GENOMIC DNA]</scope>
    <source>
        <strain evidence="1 2">FSY-9</strain>
    </source>
</reference>
<gene>
    <name evidence="1" type="ORF">EOE18_13180</name>
</gene>
<dbReference type="RefSeq" id="WP_127710254.1">
    <property type="nucleotide sequence ID" value="NZ_SACO01000010.1"/>
</dbReference>
<organism evidence="1 2">
    <name type="scientific">Novosphingobium umbonatum</name>
    <dbReference type="NCBI Taxonomy" id="1908524"/>
    <lineage>
        <taxon>Bacteria</taxon>
        <taxon>Pseudomonadati</taxon>
        <taxon>Pseudomonadota</taxon>
        <taxon>Alphaproteobacteria</taxon>
        <taxon>Sphingomonadales</taxon>
        <taxon>Sphingomonadaceae</taxon>
        <taxon>Novosphingobium</taxon>
    </lineage>
</organism>
<evidence type="ECO:0000313" key="2">
    <source>
        <dbReference type="Proteomes" id="UP000282837"/>
    </source>
</evidence>
<proteinExistence type="predicted"/>
<protein>
    <submittedName>
        <fullName evidence="1">Uncharacterized protein</fullName>
    </submittedName>
</protein>
<sequence>MPDNQMVTPEAAELLTLMLEETRLPDNWEVSEFWLAHAQMLAQFMADYRAKIAFGDAAMLLGLGGMLVAQAQREREACAAAGTFLRSDGGNAHD</sequence>
<dbReference type="Proteomes" id="UP000282837">
    <property type="component" value="Unassembled WGS sequence"/>
</dbReference>